<dbReference type="EMBL" id="BAAAMY010000004">
    <property type="protein sequence ID" value="GAA1917126.1"/>
    <property type="molecule type" value="Genomic_DNA"/>
</dbReference>
<dbReference type="InterPro" id="IPR050833">
    <property type="entry name" value="Poly_Biosynth_Transport"/>
</dbReference>
<evidence type="ECO:0000256" key="2">
    <source>
        <dbReference type="ARBA" id="ARBA00022475"/>
    </source>
</evidence>
<comment type="subcellular location">
    <subcellularLocation>
        <location evidence="1">Cell membrane</location>
        <topology evidence="1">Multi-pass membrane protein</topology>
    </subcellularLocation>
</comment>
<evidence type="ECO:0000256" key="3">
    <source>
        <dbReference type="ARBA" id="ARBA00022692"/>
    </source>
</evidence>
<dbReference type="InterPro" id="IPR002797">
    <property type="entry name" value="Polysacc_synth"/>
</dbReference>
<accession>A0ABP5AN86</accession>
<evidence type="ECO:0008006" key="9">
    <source>
        <dbReference type="Google" id="ProtNLM"/>
    </source>
</evidence>
<evidence type="ECO:0000313" key="7">
    <source>
        <dbReference type="EMBL" id="GAA1917126.1"/>
    </source>
</evidence>
<feature type="transmembrane region" description="Helical" evidence="6">
    <location>
        <begin position="327"/>
        <end position="350"/>
    </location>
</feature>
<name>A0ABP5AN86_9ACTN</name>
<keyword evidence="5 6" id="KW-0472">Membrane</keyword>
<dbReference type="PANTHER" id="PTHR30250">
    <property type="entry name" value="PST FAMILY PREDICTED COLANIC ACID TRANSPORTER"/>
    <property type="match status" value="1"/>
</dbReference>
<evidence type="ECO:0000256" key="6">
    <source>
        <dbReference type="SAM" id="Phobius"/>
    </source>
</evidence>
<evidence type="ECO:0000256" key="1">
    <source>
        <dbReference type="ARBA" id="ARBA00004651"/>
    </source>
</evidence>
<feature type="transmembrane region" description="Helical" evidence="6">
    <location>
        <begin position="56"/>
        <end position="75"/>
    </location>
</feature>
<gene>
    <name evidence="7" type="ORF">GCM10009737_18250</name>
</gene>
<dbReference type="RefSeq" id="WP_344006348.1">
    <property type="nucleotide sequence ID" value="NZ_BAAAMY010000004.1"/>
</dbReference>
<feature type="transmembrane region" description="Helical" evidence="6">
    <location>
        <begin position="446"/>
        <end position="471"/>
    </location>
</feature>
<keyword evidence="3 6" id="KW-0812">Transmembrane</keyword>
<feature type="transmembrane region" description="Helical" evidence="6">
    <location>
        <begin position="477"/>
        <end position="496"/>
    </location>
</feature>
<dbReference type="Proteomes" id="UP001501612">
    <property type="component" value="Unassembled WGS sequence"/>
</dbReference>
<keyword evidence="8" id="KW-1185">Reference proteome</keyword>
<sequence length="513" mass="53500">MTSPATTSTGAPPAGADRRAVARGGALTLAGSVYAAVAGFALTVLVGRWFGAELAGLYFMAVAVFMILNVVALAGGDSGLVRSLAAYRATGAHEDAWWVSTAILAPMLAWSMVVAGGLALLADPLARALVPEAAGLGRTFLLVLALTLVFSAVGQASVNGTRSLGSARPFVLLYQVWLPTGRLALLALLWVVDGPTTWLLWTWTVPLVLMDLVAFGLVRRTLRHDRLASGIAPRPRRQVLHDAWAFNLPRGLASLCEIGIKWADVLLVGLLLGPAAAGVWAAASRFVTTGIMAMEALRIVTAPMLASAFARGEEREAAEVHAMSTTWLVLVSWPLFLTLATFSPLVMAVVGPEFTTAAPALSLLCVGLLGYLALGNINSLLLMAGLSRLTAANSVVSLTLNVGLGLLLIPVWGLPGAAVAWVVALTGDSVLCVLRRRGRVDVPLPWADTAVAGGVALAAFGIPGVLVWALGAPTLPWLVGYLLVATSLLVALVLPLSQRLHLGDVRAMLAARR</sequence>
<evidence type="ECO:0000256" key="5">
    <source>
        <dbReference type="ARBA" id="ARBA00023136"/>
    </source>
</evidence>
<feature type="transmembrane region" description="Helical" evidence="6">
    <location>
        <begin position="140"/>
        <end position="158"/>
    </location>
</feature>
<feature type="transmembrane region" description="Helical" evidence="6">
    <location>
        <begin position="26"/>
        <end position="50"/>
    </location>
</feature>
<dbReference type="Pfam" id="PF01943">
    <property type="entry name" value="Polysacc_synt"/>
    <property type="match status" value="1"/>
</dbReference>
<feature type="transmembrane region" description="Helical" evidence="6">
    <location>
        <begin position="96"/>
        <end position="120"/>
    </location>
</feature>
<organism evidence="7 8">
    <name type="scientific">Nocardioides lentus</name>
    <dbReference type="NCBI Taxonomy" id="338077"/>
    <lineage>
        <taxon>Bacteria</taxon>
        <taxon>Bacillati</taxon>
        <taxon>Actinomycetota</taxon>
        <taxon>Actinomycetes</taxon>
        <taxon>Propionibacteriales</taxon>
        <taxon>Nocardioidaceae</taxon>
        <taxon>Nocardioides</taxon>
    </lineage>
</organism>
<evidence type="ECO:0000256" key="4">
    <source>
        <dbReference type="ARBA" id="ARBA00022989"/>
    </source>
</evidence>
<keyword evidence="2" id="KW-1003">Cell membrane</keyword>
<keyword evidence="4 6" id="KW-1133">Transmembrane helix</keyword>
<feature type="transmembrane region" description="Helical" evidence="6">
    <location>
        <begin position="356"/>
        <end position="377"/>
    </location>
</feature>
<dbReference type="PANTHER" id="PTHR30250:SF11">
    <property type="entry name" value="O-ANTIGEN TRANSPORTER-RELATED"/>
    <property type="match status" value="1"/>
</dbReference>
<comment type="caution">
    <text evidence="7">The sequence shown here is derived from an EMBL/GenBank/DDBJ whole genome shotgun (WGS) entry which is preliminary data.</text>
</comment>
<feature type="transmembrane region" description="Helical" evidence="6">
    <location>
        <begin position="198"/>
        <end position="218"/>
    </location>
</feature>
<protein>
    <recommendedName>
        <fullName evidence="9">Polysaccharide biosynthesis protein C-terminal domain-containing protein</fullName>
    </recommendedName>
</protein>
<evidence type="ECO:0000313" key="8">
    <source>
        <dbReference type="Proteomes" id="UP001501612"/>
    </source>
</evidence>
<reference evidence="8" key="1">
    <citation type="journal article" date="2019" name="Int. J. Syst. Evol. Microbiol.">
        <title>The Global Catalogue of Microorganisms (GCM) 10K type strain sequencing project: providing services to taxonomists for standard genome sequencing and annotation.</title>
        <authorList>
            <consortium name="The Broad Institute Genomics Platform"/>
            <consortium name="The Broad Institute Genome Sequencing Center for Infectious Disease"/>
            <person name="Wu L."/>
            <person name="Ma J."/>
        </authorList>
    </citation>
    <scope>NUCLEOTIDE SEQUENCE [LARGE SCALE GENOMIC DNA]</scope>
    <source>
        <strain evidence="8">JCM 14046</strain>
    </source>
</reference>
<proteinExistence type="predicted"/>
<feature type="transmembrane region" description="Helical" evidence="6">
    <location>
        <begin position="170"/>
        <end position="192"/>
    </location>
</feature>